<dbReference type="Gene3D" id="2.60.120.10">
    <property type="entry name" value="Jelly Rolls"/>
    <property type="match status" value="1"/>
</dbReference>
<dbReference type="Pfam" id="PF12833">
    <property type="entry name" value="HTH_18"/>
    <property type="match status" value="1"/>
</dbReference>
<gene>
    <name evidence="5" type="ORF">DCMF_17685</name>
</gene>
<name>A0A3G1KV72_FORW1</name>
<protein>
    <recommendedName>
        <fullName evidence="4">HTH araC/xylS-type domain-containing protein</fullName>
    </recommendedName>
</protein>
<sequence length="239" mass="28493">MGYPDEIVCDRRTFAERPHTHVHPWAQLVVPIKGTLSVTVESYLVKDDRQNVVYIPPASLHSFHSRTANRFFVFDIPSAYLPKNSTLLLDHFLDNRWRAIQTLLGDEVGEKPTSNQRLSDLFRYMLRLLEKRCYPASLEYIHQFYHRQITIEELAGMEHYHPSYYCEWFQKQFGLSPMAYIRYLRLENAKDLLAHTEYNLMQIAQQVGYRHQSTLTRLFQERYRITPTAYRQKTRKGMK</sequence>
<dbReference type="EMBL" id="CP017634">
    <property type="protein sequence ID" value="ATW26349.1"/>
    <property type="molecule type" value="Genomic_DNA"/>
</dbReference>
<dbReference type="InterPro" id="IPR018060">
    <property type="entry name" value="HTH_AraC"/>
</dbReference>
<proteinExistence type="predicted"/>
<keyword evidence="6" id="KW-1185">Reference proteome</keyword>
<evidence type="ECO:0000259" key="4">
    <source>
        <dbReference type="PROSITE" id="PS01124"/>
    </source>
</evidence>
<dbReference type="PROSITE" id="PS00041">
    <property type="entry name" value="HTH_ARAC_FAMILY_1"/>
    <property type="match status" value="1"/>
</dbReference>
<evidence type="ECO:0000256" key="1">
    <source>
        <dbReference type="ARBA" id="ARBA00023015"/>
    </source>
</evidence>
<keyword evidence="1" id="KW-0805">Transcription regulation</keyword>
<dbReference type="PANTHER" id="PTHR46796">
    <property type="entry name" value="HTH-TYPE TRANSCRIPTIONAL ACTIVATOR RHAS-RELATED"/>
    <property type="match status" value="1"/>
</dbReference>
<dbReference type="SMART" id="SM00342">
    <property type="entry name" value="HTH_ARAC"/>
    <property type="match status" value="1"/>
</dbReference>
<dbReference type="AlphaFoldDB" id="A0A3G1KV72"/>
<keyword evidence="3" id="KW-0804">Transcription</keyword>
<feature type="domain" description="HTH araC/xylS-type" evidence="4">
    <location>
        <begin position="135"/>
        <end position="233"/>
    </location>
</feature>
<dbReference type="Proteomes" id="UP000323521">
    <property type="component" value="Chromosome"/>
</dbReference>
<accession>A0A3G1KV72</accession>
<keyword evidence="2" id="KW-0238">DNA-binding</keyword>
<dbReference type="SUPFAM" id="SSF46689">
    <property type="entry name" value="Homeodomain-like"/>
    <property type="match status" value="2"/>
</dbReference>
<evidence type="ECO:0000313" key="6">
    <source>
        <dbReference type="Proteomes" id="UP000323521"/>
    </source>
</evidence>
<dbReference type="Gene3D" id="1.10.10.60">
    <property type="entry name" value="Homeodomain-like"/>
    <property type="match status" value="2"/>
</dbReference>
<dbReference type="InterPro" id="IPR014710">
    <property type="entry name" value="RmlC-like_jellyroll"/>
</dbReference>
<evidence type="ECO:0000256" key="3">
    <source>
        <dbReference type="ARBA" id="ARBA00023163"/>
    </source>
</evidence>
<dbReference type="RefSeq" id="WP_214658704.1">
    <property type="nucleotide sequence ID" value="NZ_CP017634.1"/>
</dbReference>
<reference evidence="5 6" key="1">
    <citation type="submission" date="2016-10" db="EMBL/GenBank/DDBJ databases">
        <title>Complete Genome Sequence of Peptococcaceae strain DCMF.</title>
        <authorList>
            <person name="Edwards R.J."/>
            <person name="Holland S.I."/>
            <person name="Deshpande N.P."/>
            <person name="Wong Y.K."/>
            <person name="Ertan H."/>
            <person name="Manefield M."/>
            <person name="Russell T.L."/>
            <person name="Lee M.J."/>
        </authorList>
    </citation>
    <scope>NUCLEOTIDE SEQUENCE [LARGE SCALE GENOMIC DNA]</scope>
    <source>
        <strain evidence="5 6">DCMF</strain>
    </source>
</reference>
<dbReference type="InterPro" id="IPR011051">
    <property type="entry name" value="RmlC_Cupin_sf"/>
</dbReference>
<dbReference type="InterPro" id="IPR009057">
    <property type="entry name" value="Homeodomain-like_sf"/>
</dbReference>
<dbReference type="SUPFAM" id="SSF51182">
    <property type="entry name" value="RmlC-like cupins"/>
    <property type="match status" value="1"/>
</dbReference>
<dbReference type="GO" id="GO:0043565">
    <property type="term" value="F:sequence-specific DNA binding"/>
    <property type="evidence" value="ECO:0007669"/>
    <property type="project" value="InterPro"/>
</dbReference>
<dbReference type="GO" id="GO:0003700">
    <property type="term" value="F:DNA-binding transcription factor activity"/>
    <property type="evidence" value="ECO:0007669"/>
    <property type="project" value="InterPro"/>
</dbReference>
<dbReference type="InterPro" id="IPR018062">
    <property type="entry name" value="HTH_AraC-typ_CS"/>
</dbReference>
<evidence type="ECO:0000256" key="2">
    <source>
        <dbReference type="ARBA" id="ARBA00023125"/>
    </source>
</evidence>
<organism evidence="5 6">
    <name type="scientific">Formimonas warabiya</name>
    <dbReference type="NCBI Taxonomy" id="1761012"/>
    <lineage>
        <taxon>Bacteria</taxon>
        <taxon>Bacillati</taxon>
        <taxon>Bacillota</taxon>
        <taxon>Clostridia</taxon>
        <taxon>Eubacteriales</taxon>
        <taxon>Peptococcaceae</taxon>
        <taxon>Candidatus Formimonas</taxon>
    </lineage>
</organism>
<evidence type="ECO:0000313" key="5">
    <source>
        <dbReference type="EMBL" id="ATW26349.1"/>
    </source>
</evidence>
<dbReference type="KEGG" id="fwa:DCMF_17685"/>
<dbReference type="PROSITE" id="PS01124">
    <property type="entry name" value="HTH_ARAC_FAMILY_2"/>
    <property type="match status" value="1"/>
</dbReference>
<dbReference type="InterPro" id="IPR050204">
    <property type="entry name" value="AraC_XylS_family_regulators"/>
</dbReference>